<keyword evidence="9" id="KW-1185">Reference proteome</keyword>
<dbReference type="InterPro" id="IPR007895">
    <property type="entry name" value="MASE1"/>
</dbReference>
<keyword evidence="2" id="KW-1003">Cell membrane</keyword>
<evidence type="ECO:0000256" key="2">
    <source>
        <dbReference type="ARBA" id="ARBA00022475"/>
    </source>
</evidence>
<feature type="transmembrane region" description="Helical" evidence="6">
    <location>
        <begin position="6"/>
        <end position="24"/>
    </location>
</feature>
<keyword evidence="4 6" id="KW-1133">Transmembrane helix</keyword>
<dbReference type="Pfam" id="PF05231">
    <property type="entry name" value="MASE1"/>
    <property type="match status" value="1"/>
</dbReference>
<dbReference type="RefSeq" id="WP_166947144.1">
    <property type="nucleotide sequence ID" value="NZ_JAARLZ010000003.1"/>
</dbReference>
<protein>
    <recommendedName>
        <fullName evidence="7">MASE1 domain-containing protein</fullName>
    </recommendedName>
</protein>
<evidence type="ECO:0000313" key="8">
    <source>
        <dbReference type="EMBL" id="NII06046.1"/>
    </source>
</evidence>
<feature type="transmembrane region" description="Helical" evidence="6">
    <location>
        <begin position="199"/>
        <end position="219"/>
    </location>
</feature>
<gene>
    <name evidence="8" type="ORF">HBF25_06540</name>
</gene>
<evidence type="ECO:0000256" key="5">
    <source>
        <dbReference type="ARBA" id="ARBA00023136"/>
    </source>
</evidence>
<reference evidence="8 9" key="1">
    <citation type="submission" date="2020-03" db="EMBL/GenBank/DDBJ databases">
        <authorList>
            <person name="Lai Q."/>
        </authorList>
    </citation>
    <scope>NUCLEOTIDE SEQUENCE [LARGE SCALE GENOMIC DNA]</scope>
    <source>
        <strain evidence="8 9">CCUG 25036</strain>
    </source>
</reference>
<dbReference type="Proteomes" id="UP000490980">
    <property type="component" value="Unassembled WGS sequence"/>
</dbReference>
<dbReference type="InterPro" id="IPR022398">
    <property type="entry name" value="Peptidase_S8_His-AS"/>
</dbReference>
<dbReference type="PROSITE" id="PS00137">
    <property type="entry name" value="SUBTILASE_HIS"/>
    <property type="match status" value="1"/>
</dbReference>
<proteinExistence type="predicted"/>
<organism evidence="8 9">
    <name type="scientific">Luteibacter anthropi</name>
    <dbReference type="NCBI Taxonomy" id="564369"/>
    <lineage>
        <taxon>Bacteria</taxon>
        <taxon>Pseudomonadati</taxon>
        <taxon>Pseudomonadota</taxon>
        <taxon>Gammaproteobacteria</taxon>
        <taxon>Lysobacterales</taxon>
        <taxon>Rhodanobacteraceae</taxon>
        <taxon>Luteibacter</taxon>
    </lineage>
</organism>
<feature type="domain" description="MASE1" evidence="7">
    <location>
        <begin position="14"/>
        <end position="296"/>
    </location>
</feature>
<evidence type="ECO:0000256" key="4">
    <source>
        <dbReference type="ARBA" id="ARBA00022989"/>
    </source>
</evidence>
<dbReference type="GO" id="GO:0005886">
    <property type="term" value="C:plasma membrane"/>
    <property type="evidence" value="ECO:0007669"/>
    <property type="project" value="UniProtKB-SubCell"/>
</dbReference>
<comment type="subcellular location">
    <subcellularLocation>
        <location evidence="1">Cell membrane</location>
        <topology evidence="1">Multi-pass membrane protein</topology>
    </subcellularLocation>
</comment>
<dbReference type="AlphaFoldDB" id="A0A7X5U8Y3"/>
<accession>A0A7X5U8Y3</accession>
<feature type="transmembrane region" description="Helical" evidence="6">
    <location>
        <begin position="117"/>
        <end position="140"/>
    </location>
</feature>
<dbReference type="EMBL" id="JAARLZ010000003">
    <property type="protein sequence ID" value="NII06046.1"/>
    <property type="molecule type" value="Genomic_DNA"/>
</dbReference>
<feature type="transmembrane region" description="Helical" evidence="6">
    <location>
        <begin position="78"/>
        <end position="97"/>
    </location>
</feature>
<sequence>MKGSNAHWYVWGQYVAVAAAYEAVYEITYHLSPPQFLLTTGLRLACMLLLPMRFWLAIALGECVPLIENAVFCAEKFGMAWAFLVSIPTVGIWWPALQSIRTRWPLNDSDGRLRMHVFLGATFCVSVLTAVTITVTWLAATMNVPGKFPSHEPVQILVSYLLGAYLGALTLTPVILALRERFRANGSLITIHAIWRSTLLRDVIWWVAPTLAALVWFTLSTLDEPSREVARFALLWPVLGLTWRHGWHGTAIGGMMASFALASTASGPFDSDTLKVQVVLALVLSGALVAGARSREVAAMVQINRS</sequence>
<evidence type="ECO:0000256" key="6">
    <source>
        <dbReference type="SAM" id="Phobius"/>
    </source>
</evidence>
<feature type="transmembrane region" description="Helical" evidence="6">
    <location>
        <begin position="160"/>
        <end position="178"/>
    </location>
</feature>
<evidence type="ECO:0000256" key="1">
    <source>
        <dbReference type="ARBA" id="ARBA00004651"/>
    </source>
</evidence>
<evidence type="ECO:0000259" key="7">
    <source>
        <dbReference type="Pfam" id="PF05231"/>
    </source>
</evidence>
<feature type="transmembrane region" description="Helical" evidence="6">
    <location>
        <begin position="274"/>
        <end position="292"/>
    </location>
</feature>
<evidence type="ECO:0000256" key="3">
    <source>
        <dbReference type="ARBA" id="ARBA00022692"/>
    </source>
</evidence>
<name>A0A7X5U8Y3_9GAMM</name>
<comment type="caution">
    <text evidence="8">The sequence shown here is derived from an EMBL/GenBank/DDBJ whole genome shotgun (WGS) entry which is preliminary data.</text>
</comment>
<keyword evidence="3 6" id="KW-0812">Transmembrane</keyword>
<keyword evidence="5 6" id="KW-0472">Membrane</keyword>
<evidence type="ECO:0000313" key="9">
    <source>
        <dbReference type="Proteomes" id="UP000490980"/>
    </source>
</evidence>